<organism evidence="7 8">
    <name type="scientific">Pseudoxanthomonas winnipegensis</name>
    <dbReference type="NCBI Taxonomy" id="2480810"/>
    <lineage>
        <taxon>Bacteria</taxon>
        <taxon>Pseudomonadati</taxon>
        <taxon>Pseudomonadota</taxon>
        <taxon>Gammaproteobacteria</taxon>
        <taxon>Lysobacterales</taxon>
        <taxon>Lysobacteraceae</taxon>
        <taxon>Pseudoxanthomonas</taxon>
    </lineage>
</organism>
<accession>A0A4Q8L4I5</accession>
<dbReference type="InterPro" id="IPR008254">
    <property type="entry name" value="Flavodoxin/NO_synth"/>
</dbReference>
<sequence>MLKQLLFQTHWFLGITAGTVLALMGLTGASLSFQDELLRAMNPPLAQVARHHAAGEQALPLTTLAERLSQGRRGPIQRLRVDTTGAHPSEVRFDGRGGTSLYFDPYTGQVIDAPRGARFFDVAEDLHRRLAAGETGKAITGACVLMLLFFCLSGLYLRWPRQWRSPRTWLAVEWKRSGRSFLWSLHSVIGTWVLVVYVLIALTGLWWSYDWYRDGVSRLLGGAEREETRGGAGFGRLDLARVQASLDAAVPALRAGGYLDLRFAPKGDRPLTARVRLEGAAHDRAYDTYLLDPATGAVLERSPYAALPAGRKLLTSVFALHSGSFFGMPGRIIVMVSALCMSLFFVTGWMLYLDRRRRKRAARASRLPLLQADGEPWLVSFASQSGFAEQLAWRAAGQLQAAGLPVQVESIARLDAARLARTRRALFVISTFGDGEAPDTARPFERRMLDRALALPELGYAVLALGDRQYARFCGFSRRVEHWLHAQGARALFPSVEVDRNDGQALEHWQRQLAELTGVAADAPLVEDVPFQAWRLLDRTRLNPGSAAAAMWHVRLQPPADASWQAGDILEIAPRHGAGHVAAVLAHVGLDAATPVTVDGRTQALASAAATRDLPQLDLPMAPVHDAQAWIDGLPPLPHRAYSLASIPSDGAAELVVRLITLPDGRHGSGSGWLCAHAPEGAAVQARVRRNPGFHRVDGPMLLIGNGTGIAGLRSLLHEAAAAGTHGHWLVFGERTRAHDHVFEQALAAWQRRGHLARADLAFSRDQAERRYVQHLLAAQAEEVRAWVARGATLYVCGALHGMAAGVDEVLRGILGEDGLDQLLAAGRYRRDVY</sequence>
<dbReference type="CDD" id="cd06200">
    <property type="entry name" value="SiR_like1"/>
    <property type="match status" value="1"/>
</dbReference>
<dbReference type="SUPFAM" id="SSF52218">
    <property type="entry name" value="Flavoproteins"/>
    <property type="match status" value="1"/>
</dbReference>
<keyword evidence="3" id="KW-0813">Transport</keyword>
<keyword evidence="2" id="KW-0288">FMN</keyword>
<dbReference type="PANTHER" id="PTHR34219:SF3">
    <property type="entry name" value="BLL7967 PROTEIN"/>
    <property type="match status" value="1"/>
</dbReference>
<dbReference type="Pfam" id="PF00175">
    <property type="entry name" value="NAD_binding_1"/>
    <property type="match status" value="1"/>
</dbReference>
<evidence type="ECO:0000256" key="3">
    <source>
        <dbReference type="ARBA" id="ARBA00022982"/>
    </source>
</evidence>
<name>A0A4Q8L4I5_9GAMM</name>
<feature type="transmembrane region" description="Helical" evidence="4">
    <location>
        <begin position="180"/>
        <end position="209"/>
    </location>
</feature>
<keyword evidence="4" id="KW-0472">Membrane</keyword>
<proteinExistence type="predicted"/>
<evidence type="ECO:0000259" key="6">
    <source>
        <dbReference type="PROSITE" id="PS51384"/>
    </source>
</evidence>
<feature type="transmembrane region" description="Helical" evidence="4">
    <location>
        <begin position="332"/>
        <end position="353"/>
    </location>
</feature>
<dbReference type="Pfam" id="PF00258">
    <property type="entry name" value="Flavodoxin_1"/>
    <property type="match status" value="1"/>
</dbReference>
<dbReference type="PROSITE" id="PS51384">
    <property type="entry name" value="FAD_FR"/>
    <property type="match status" value="1"/>
</dbReference>
<evidence type="ECO:0000256" key="4">
    <source>
        <dbReference type="SAM" id="Phobius"/>
    </source>
</evidence>
<feature type="domain" description="Flavodoxin-like" evidence="5">
    <location>
        <begin position="377"/>
        <end position="514"/>
    </location>
</feature>
<comment type="caution">
    <text evidence="7">The sequence shown here is derived from an EMBL/GenBank/DDBJ whole genome shotgun (WGS) entry which is preliminary data.</text>
</comment>
<dbReference type="InterPro" id="IPR005625">
    <property type="entry name" value="PepSY-ass_TM"/>
</dbReference>
<keyword evidence="1" id="KW-0285">Flavoprotein</keyword>
<dbReference type="PROSITE" id="PS50902">
    <property type="entry name" value="FLAVODOXIN_LIKE"/>
    <property type="match status" value="1"/>
</dbReference>
<dbReference type="Pfam" id="PF03929">
    <property type="entry name" value="PepSY_TM"/>
    <property type="match status" value="1"/>
</dbReference>
<dbReference type="FunFam" id="3.40.50.360:FF:000070">
    <property type="entry name" value="Bifunctional sulfite reductase [NADPH] flavoprotein alpha-component/iron-uptake factor"/>
    <property type="match status" value="1"/>
</dbReference>
<feature type="transmembrane region" description="Helical" evidence="4">
    <location>
        <begin position="12"/>
        <end position="33"/>
    </location>
</feature>
<gene>
    <name evidence="7" type="ORF">EA660_19240</name>
</gene>
<evidence type="ECO:0000259" key="5">
    <source>
        <dbReference type="PROSITE" id="PS50902"/>
    </source>
</evidence>
<reference evidence="7 8" key="1">
    <citation type="submission" date="2019-02" db="EMBL/GenBank/DDBJ databases">
        <title>WGS of Pseudoxanthomonas species novum from clinical isolates.</title>
        <authorList>
            <person name="Bernier A.-M."/>
            <person name="Bernard K."/>
            <person name="Vachon A."/>
        </authorList>
    </citation>
    <scope>NUCLEOTIDE SEQUENCE [LARGE SCALE GENOMIC DNA]</scope>
    <source>
        <strain evidence="7 8">NML171200</strain>
    </source>
</reference>
<evidence type="ECO:0000313" key="8">
    <source>
        <dbReference type="Proteomes" id="UP000292627"/>
    </source>
</evidence>
<dbReference type="Gene3D" id="3.40.50.360">
    <property type="match status" value="1"/>
</dbReference>
<dbReference type="InterPro" id="IPR001709">
    <property type="entry name" value="Flavoprot_Pyr_Nucl_cyt_Rdtase"/>
</dbReference>
<evidence type="ECO:0000256" key="1">
    <source>
        <dbReference type="ARBA" id="ARBA00022630"/>
    </source>
</evidence>
<dbReference type="Proteomes" id="UP000292627">
    <property type="component" value="Unassembled WGS sequence"/>
</dbReference>
<dbReference type="InterPro" id="IPR001094">
    <property type="entry name" value="Flavdoxin-like"/>
</dbReference>
<dbReference type="InterPro" id="IPR017927">
    <property type="entry name" value="FAD-bd_FR_type"/>
</dbReference>
<dbReference type="PANTHER" id="PTHR34219">
    <property type="entry name" value="IRON-REGULATED INNER MEMBRANE PROTEIN-RELATED"/>
    <property type="match status" value="1"/>
</dbReference>
<keyword evidence="4" id="KW-0812">Transmembrane</keyword>
<dbReference type="InterPro" id="IPR039261">
    <property type="entry name" value="FNR_nucleotide-bd"/>
</dbReference>
<keyword evidence="3" id="KW-0249">Electron transport</keyword>
<dbReference type="InterPro" id="IPR001433">
    <property type="entry name" value="OxRdtase_FAD/NAD-bd"/>
</dbReference>
<dbReference type="Gene3D" id="3.40.50.80">
    <property type="entry name" value="Nucleotide-binding domain of ferredoxin-NADP reductase (FNR) module"/>
    <property type="match status" value="1"/>
</dbReference>
<dbReference type="GO" id="GO:0010181">
    <property type="term" value="F:FMN binding"/>
    <property type="evidence" value="ECO:0007669"/>
    <property type="project" value="InterPro"/>
</dbReference>
<dbReference type="GO" id="GO:0016491">
    <property type="term" value="F:oxidoreductase activity"/>
    <property type="evidence" value="ECO:0007669"/>
    <property type="project" value="InterPro"/>
</dbReference>
<evidence type="ECO:0000256" key="2">
    <source>
        <dbReference type="ARBA" id="ARBA00022643"/>
    </source>
</evidence>
<dbReference type="InterPro" id="IPR017938">
    <property type="entry name" value="Riboflavin_synthase-like_b-brl"/>
</dbReference>
<dbReference type="OrthoDB" id="9816402at2"/>
<dbReference type="EMBL" id="SHMC01000011">
    <property type="protein sequence ID" value="TAA20162.1"/>
    <property type="molecule type" value="Genomic_DNA"/>
</dbReference>
<feature type="domain" description="FAD-binding FR-type" evidence="6">
    <location>
        <begin position="529"/>
        <end position="697"/>
    </location>
</feature>
<dbReference type="InterPro" id="IPR029039">
    <property type="entry name" value="Flavoprotein-like_sf"/>
</dbReference>
<feature type="transmembrane region" description="Helical" evidence="4">
    <location>
        <begin position="138"/>
        <end position="159"/>
    </location>
</feature>
<dbReference type="SUPFAM" id="SSF52343">
    <property type="entry name" value="Ferredoxin reductase-like, C-terminal NADP-linked domain"/>
    <property type="match status" value="1"/>
</dbReference>
<evidence type="ECO:0000313" key="7">
    <source>
        <dbReference type="EMBL" id="TAA20162.1"/>
    </source>
</evidence>
<dbReference type="RefSeq" id="WP_130553056.1">
    <property type="nucleotide sequence ID" value="NZ_SHMC01000011.1"/>
</dbReference>
<dbReference type="AlphaFoldDB" id="A0A4Q8L4I5"/>
<keyword evidence="4" id="KW-1133">Transmembrane helix</keyword>
<dbReference type="PRINTS" id="PR00371">
    <property type="entry name" value="FPNCR"/>
</dbReference>
<dbReference type="SUPFAM" id="SSF63380">
    <property type="entry name" value="Riboflavin synthase domain-like"/>
    <property type="match status" value="1"/>
</dbReference>
<dbReference type="PRINTS" id="PR00369">
    <property type="entry name" value="FLAVODOXIN"/>
</dbReference>
<protein>
    <submittedName>
        <fullName evidence="7">Iron-uptake factor</fullName>
    </submittedName>
</protein>